<feature type="transmembrane region" description="Helical" evidence="6">
    <location>
        <begin position="272"/>
        <end position="291"/>
    </location>
</feature>
<dbReference type="Proteomes" id="UP001345219">
    <property type="component" value="Chromosome 11"/>
</dbReference>
<keyword evidence="4 6" id="KW-1133">Transmembrane helix</keyword>
<dbReference type="GO" id="GO:0032979">
    <property type="term" value="P:protein insertion into mitochondrial inner membrane from matrix"/>
    <property type="evidence" value="ECO:0007669"/>
    <property type="project" value="TreeGrafter"/>
</dbReference>
<evidence type="ECO:0000256" key="6">
    <source>
        <dbReference type="SAM" id="Phobius"/>
    </source>
</evidence>
<keyword evidence="3 6" id="KW-0812">Transmembrane</keyword>
<gene>
    <name evidence="7" type="ORF">SAY87_013262</name>
</gene>
<feature type="transmembrane region" description="Helical" evidence="6">
    <location>
        <begin position="365"/>
        <end position="389"/>
    </location>
</feature>
<keyword evidence="5 6" id="KW-0472">Membrane</keyword>
<dbReference type="GO" id="GO:0032977">
    <property type="term" value="F:membrane insertase activity"/>
    <property type="evidence" value="ECO:0007669"/>
    <property type="project" value="InterPro"/>
</dbReference>
<comment type="caution">
    <text evidence="7">The sequence shown here is derived from an EMBL/GenBank/DDBJ whole genome shotgun (WGS) entry which is preliminary data.</text>
</comment>
<dbReference type="EMBL" id="JAXIOK010000008">
    <property type="protein sequence ID" value="KAK4763824.1"/>
    <property type="molecule type" value="Genomic_DNA"/>
</dbReference>
<sequence length="604" mass="67628">MAVRVERDSVWRGPKTKETELCCTEGFANRPNYRSNGECVLTLLQSSNQTKHNKISYCVAFSFPPGCISSPIRRRLGALRPSMVRAYSKLSSHLRSWRVLSNSPFLCHLPSSNCHRFIASLYCPPPLSRPQFQFHRQFSDSSSRDDPKLWGFGESMGAGFEVDDLITSGLNEAADRVTKGGSVLPIESLTALLDYYHGITSLPWWAVIASSTLAMRITLLPILILQLKKLKTIGEFMPKLPKPFPPLFSGRSYFDHISLFQKERRASGCPSLLWMFASPAIQAPCFILWMATIRRMSLDNHPGFDCGGMLWFQNLTENPQGVIGLILPLLIGGLHYTNIQVAFSRFQTRKYPNVIDSLAKGYKNLLAFMALPIVCGSCYLPQGCLIYWITNLSSSILLQTVIHHPDVRTKLGLRLPAELSVQVIAQGNKNEGISLLELALEKDPGYVRAMIVLGQALLQTEEPEEAAEYLERAISKLFDAGNPMEKEDENLDLLIVSSQWAGVSYIRQSKYAEGLVHLERIATFKEPNEPKIKAHYYDGLVLLSSALFNQGRTDEAAKYLRLSAAYDSKYNELLEQCEKECQGLCADTKIGDSSPLKNEIRGDD</sequence>
<dbReference type="InterPro" id="IPR011990">
    <property type="entry name" value="TPR-like_helical_dom_sf"/>
</dbReference>
<comment type="subcellular location">
    <subcellularLocation>
        <location evidence="1">Membrane</location>
        <topology evidence="1">Multi-pass membrane protein</topology>
    </subcellularLocation>
</comment>
<evidence type="ECO:0000256" key="4">
    <source>
        <dbReference type="ARBA" id="ARBA00022989"/>
    </source>
</evidence>
<dbReference type="InterPro" id="IPR001708">
    <property type="entry name" value="YidC/ALB3/OXA1/COX18"/>
</dbReference>
<dbReference type="GO" id="GO:0005743">
    <property type="term" value="C:mitochondrial inner membrane"/>
    <property type="evidence" value="ECO:0007669"/>
    <property type="project" value="TreeGrafter"/>
</dbReference>
<comment type="similarity">
    <text evidence="2">Belongs to the OXA1/ALB3/YidC (TC 2.A.9.2) family.</text>
</comment>
<name>A0AAN7KB87_9MYRT</name>
<dbReference type="PANTHER" id="PTHR12428:SF65">
    <property type="entry name" value="CYTOCHROME C OXIDASE ASSEMBLY PROTEIN COX18, MITOCHONDRIAL"/>
    <property type="match status" value="1"/>
</dbReference>
<evidence type="ECO:0000313" key="8">
    <source>
        <dbReference type="Proteomes" id="UP001345219"/>
    </source>
</evidence>
<dbReference type="Pfam" id="PF14559">
    <property type="entry name" value="TPR_19"/>
    <property type="match status" value="1"/>
</dbReference>
<accession>A0AAN7KB87</accession>
<evidence type="ECO:0000313" key="7">
    <source>
        <dbReference type="EMBL" id="KAK4763824.1"/>
    </source>
</evidence>
<protein>
    <recommendedName>
        <fullName evidence="9">ALBINO3-like protein 2, chloroplastic</fullName>
    </recommendedName>
</protein>
<dbReference type="Gene3D" id="1.25.40.10">
    <property type="entry name" value="Tetratricopeptide repeat domain"/>
    <property type="match status" value="1"/>
</dbReference>
<organism evidence="7 8">
    <name type="scientific">Trapa incisa</name>
    <dbReference type="NCBI Taxonomy" id="236973"/>
    <lineage>
        <taxon>Eukaryota</taxon>
        <taxon>Viridiplantae</taxon>
        <taxon>Streptophyta</taxon>
        <taxon>Embryophyta</taxon>
        <taxon>Tracheophyta</taxon>
        <taxon>Spermatophyta</taxon>
        <taxon>Magnoliopsida</taxon>
        <taxon>eudicotyledons</taxon>
        <taxon>Gunneridae</taxon>
        <taxon>Pentapetalae</taxon>
        <taxon>rosids</taxon>
        <taxon>malvids</taxon>
        <taxon>Myrtales</taxon>
        <taxon>Lythraceae</taxon>
        <taxon>Trapa</taxon>
    </lineage>
</organism>
<evidence type="ECO:0000256" key="1">
    <source>
        <dbReference type="ARBA" id="ARBA00004141"/>
    </source>
</evidence>
<evidence type="ECO:0000256" key="3">
    <source>
        <dbReference type="ARBA" id="ARBA00022692"/>
    </source>
</evidence>
<feature type="transmembrane region" description="Helical" evidence="6">
    <location>
        <begin position="202"/>
        <end position="225"/>
    </location>
</feature>
<keyword evidence="8" id="KW-1185">Reference proteome</keyword>
<evidence type="ECO:0000256" key="5">
    <source>
        <dbReference type="ARBA" id="ARBA00023136"/>
    </source>
</evidence>
<dbReference type="AlphaFoldDB" id="A0AAN7KB87"/>
<dbReference type="PANTHER" id="PTHR12428">
    <property type="entry name" value="OXA1"/>
    <property type="match status" value="1"/>
</dbReference>
<feature type="transmembrane region" description="Helical" evidence="6">
    <location>
        <begin position="322"/>
        <end position="344"/>
    </location>
</feature>
<dbReference type="SUPFAM" id="SSF48452">
    <property type="entry name" value="TPR-like"/>
    <property type="match status" value="1"/>
</dbReference>
<proteinExistence type="inferred from homology"/>
<reference evidence="7 8" key="1">
    <citation type="journal article" date="2023" name="Hortic Res">
        <title>Pangenome of water caltrop reveals structural variations and asymmetric subgenome divergence after allopolyploidization.</title>
        <authorList>
            <person name="Zhang X."/>
            <person name="Chen Y."/>
            <person name="Wang L."/>
            <person name="Yuan Y."/>
            <person name="Fang M."/>
            <person name="Shi L."/>
            <person name="Lu R."/>
            <person name="Comes H.P."/>
            <person name="Ma Y."/>
            <person name="Chen Y."/>
            <person name="Huang G."/>
            <person name="Zhou Y."/>
            <person name="Zheng Z."/>
            <person name="Qiu Y."/>
        </authorList>
    </citation>
    <scope>NUCLEOTIDE SEQUENCE [LARGE SCALE GENOMIC DNA]</scope>
    <source>
        <tissue evidence="7">Roots</tissue>
    </source>
</reference>
<evidence type="ECO:0000256" key="2">
    <source>
        <dbReference type="ARBA" id="ARBA00010583"/>
    </source>
</evidence>
<evidence type="ECO:0008006" key="9">
    <source>
        <dbReference type="Google" id="ProtNLM"/>
    </source>
</evidence>